<reference evidence="2 3" key="1">
    <citation type="submission" date="2018-07" db="EMBL/GenBank/DDBJ databases">
        <title>Genomic Encyclopedia of Type Strains, Phase IV (KMG-IV): sequencing the most valuable type-strain genomes for metagenomic binning, comparative biology and taxonomic classification.</title>
        <authorList>
            <person name="Goeker M."/>
        </authorList>
    </citation>
    <scope>NUCLEOTIDE SEQUENCE [LARGE SCALE GENOMIC DNA]</scope>
    <source>
        <strain evidence="2 3">DSM 44290</strain>
    </source>
</reference>
<proteinExistence type="predicted"/>
<evidence type="ECO:0000313" key="3">
    <source>
        <dbReference type="Proteomes" id="UP000254869"/>
    </source>
</evidence>
<name>A0A370IDX3_9NOCA</name>
<organism evidence="2 3">
    <name type="scientific">Nocardia pseudobrasiliensis</name>
    <dbReference type="NCBI Taxonomy" id="45979"/>
    <lineage>
        <taxon>Bacteria</taxon>
        <taxon>Bacillati</taxon>
        <taxon>Actinomycetota</taxon>
        <taxon>Actinomycetes</taxon>
        <taxon>Mycobacteriales</taxon>
        <taxon>Nocardiaceae</taxon>
        <taxon>Nocardia</taxon>
    </lineage>
</organism>
<evidence type="ECO:0000313" key="2">
    <source>
        <dbReference type="EMBL" id="RDI68341.1"/>
    </source>
</evidence>
<dbReference type="AlphaFoldDB" id="A0A370IDX3"/>
<keyword evidence="3" id="KW-1185">Reference proteome</keyword>
<protein>
    <submittedName>
        <fullName evidence="2">Uncharacterized protein</fullName>
    </submittedName>
</protein>
<dbReference type="Proteomes" id="UP000254869">
    <property type="component" value="Unassembled WGS sequence"/>
</dbReference>
<accession>A0A370IDX3</accession>
<dbReference type="EMBL" id="QQBC01000002">
    <property type="protein sequence ID" value="RDI68341.1"/>
    <property type="molecule type" value="Genomic_DNA"/>
</dbReference>
<evidence type="ECO:0000256" key="1">
    <source>
        <dbReference type="SAM" id="MobiDB-lite"/>
    </source>
</evidence>
<feature type="region of interest" description="Disordered" evidence="1">
    <location>
        <begin position="1"/>
        <end position="27"/>
    </location>
</feature>
<comment type="caution">
    <text evidence="2">The sequence shown here is derived from an EMBL/GenBank/DDBJ whole genome shotgun (WGS) entry which is preliminary data.</text>
</comment>
<gene>
    <name evidence="2" type="ORF">DFR76_102742</name>
</gene>
<sequence length="75" mass="8243">MATAIRHPSITASAAENDSLDDYAPGPLARGRCWNRPRRGLSTTEIGRRLDHFGFASASDISTEHLHREGIEGIR</sequence>